<comment type="function">
    <text evidence="4">Functions in the N-end rule pathway of protein degradation where it conjugates Leu, Phe and, less efficiently, Met from aminoacyl-tRNAs to the N-termini of proteins containing an N-terminal arginine or lysine.</text>
</comment>
<protein>
    <recommendedName>
        <fullName evidence="4">Leucyl/phenylalanyl-tRNA--protein transferase</fullName>
        <ecNumber evidence="4">2.3.2.6</ecNumber>
    </recommendedName>
    <alternativeName>
        <fullName evidence="4">L/F-transferase</fullName>
    </alternativeName>
    <alternativeName>
        <fullName evidence="4">Leucyltransferase</fullName>
    </alternativeName>
    <alternativeName>
        <fullName evidence="4">Phenyalanyltransferase</fullName>
    </alternativeName>
</protein>
<dbReference type="InterPro" id="IPR042203">
    <property type="entry name" value="Leu/Phe-tRNA_Trfase_C"/>
</dbReference>
<comment type="catalytic activity">
    <reaction evidence="4">
        <text>L-phenylalanyl-tRNA(Phe) + an N-terminal L-alpha-aminoacyl-[protein] = an N-terminal L-phenylalanyl-L-alpha-aminoacyl-[protein] + tRNA(Phe)</text>
        <dbReference type="Rhea" id="RHEA:43632"/>
        <dbReference type="Rhea" id="RHEA-COMP:9668"/>
        <dbReference type="Rhea" id="RHEA-COMP:9699"/>
        <dbReference type="Rhea" id="RHEA-COMP:10636"/>
        <dbReference type="Rhea" id="RHEA-COMP:10637"/>
        <dbReference type="ChEBI" id="CHEBI:78442"/>
        <dbReference type="ChEBI" id="CHEBI:78531"/>
        <dbReference type="ChEBI" id="CHEBI:78597"/>
        <dbReference type="ChEBI" id="CHEBI:83561"/>
        <dbReference type="EC" id="2.3.2.6"/>
    </reaction>
</comment>
<comment type="catalytic activity">
    <reaction evidence="4">
        <text>N-terminal L-arginyl-[protein] + L-leucyl-tRNA(Leu) = N-terminal L-leucyl-L-arginyl-[protein] + tRNA(Leu) + H(+)</text>
        <dbReference type="Rhea" id="RHEA:50416"/>
        <dbReference type="Rhea" id="RHEA-COMP:9613"/>
        <dbReference type="Rhea" id="RHEA-COMP:9622"/>
        <dbReference type="Rhea" id="RHEA-COMP:12672"/>
        <dbReference type="Rhea" id="RHEA-COMP:12673"/>
        <dbReference type="ChEBI" id="CHEBI:15378"/>
        <dbReference type="ChEBI" id="CHEBI:64719"/>
        <dbReference type="ChEBI" id="CHEBI:78442"/>
        <dbReference type="ChEBI" id="CHEBI:78494"/>
        <dbReference type="ChEBI" id="CHEBI:133044"/>
        <dbReference type="EC" id="2.3.2.6"/>
    </reaction>
</comment>
<proteinExistence type="inferred from homology"/>
<dbReference type="PANTHER" id="PTHR30098:SF2">
    <property type="entry name" value="LEUCYL_PHENYLALANYL-TRNA--PROTEIN TRANSFERASE"/>
    <property type="match status" value="1"/>
</dbReference>
<dbReference type="NCBIfam" id="TIGR00667">
    <property type="entry name" value="aat"/>
    <property type="match status" value="1"/>
</dbReference>
<sequence length="211" mass="23459">MTVTADLLLHAYRSGVFPMAEHRNDPELFWVDPRLRGVLPLDGFHISRSLAKRLRRDDYTVTLNKAFGAVLEGCADRQETWISGEIHRLYTELHDLGHAHSLEVWMGEDLVGGVYGVCVGRAFCGESMFSTRTDASKIALAWLVDLLNRCGFTLFDTQFLTPHLASLGGQEIGRDTYHARLSIALQAEADILSQPLAACGQDVVQRNTQTS</sequence>
<dbReference type="Gene3D" id="3.40.630.70">
    <property type="entry name" value="Leucyl/phenylalanyl-tRNA-protein transferase, C-terminal domain"/>
    <property type="match status" value="1"/>
</dbReference>
<dbReference type="OrthoDB" id="9790282at2"/>
<evidence type="ECO:0000256" key="4">
    <source>
        <dbReference type="HAMAP-Rule" id="MF_00688"/>
    </source>
</evidence>
<evidence type="ECO:0000313" key="5">
    <source>
        <dbReference type="EMBL" id="SMX30314.1"/>
    </source>
</evidence>
<organism evidence="5 6">
    <name type="scientific">Pelagimonas phthalicica</name>
    <dbReference type="NCBI Taxonomy" id="1037362"/>
    <lineage>
        <taxon>Bacteria</taxon>
        <taxon>Pseudomonadati</taxon>
        <taxon>Pseudomonadota</taxon>
        <taxon>Alphaproteobacteria</taxon>
        <taxon>Rhodobacterales</taxon>
        <taxon>Roseobacteraceae</taxon>
        <taxon>Pelagimonas</taxon>
    </lineage>
</organism>
<evidence type="ECO:0000256" key="2">
    <source>
        <dbReference type="ARBA" id="ARBA00022679"/>
    </source>
</evidence>
<evidence type="ECO:0000256" key="3">
    <source>
        <dbReference type="ARBA" id="ARBA00023315"/>
    </source>
</evidence>
<dbReference type="Proteomes" id="UP000225972">
    <property type="component" value="Unassembled WGS sequence"/>
</dbReference>
<dbReference type="InterPro" id="IPR016181">
    <property type="entry name" value="Acyl_CoA_acyltransferase"/>
</dbReference>
<dbReference type="GO" id="GO:0005737">
    <property type="term" value="C:cytoplasm"/>
    <property type="evidence" value="ECO:0007669"/>
    <property type="project" value="UniProtKB-SubCell"/>
</dbReference>
<dbReference type="InterPro" id="IPR004616">
    <property type="entry name" value="Leu/Phe-tRNA_Trfase"/>
</dbReference>
<keyword evidence="3 4" id="KW-0012">Acyltransferase</keyword>
<dbReference type="AlphaFoldDB" id="A0A238JJD9"/>
<keyword evidence="6" id="KW-1185">Reference proteome</keyword>
<keyword evidence="1 4" id="KW-0963">Cytoplasm</keyword>
<name>A0A238JJD9_9RHOB</name>
<comment type="similarity">
    <text evidence="4">Belongs to the L/F-transferase family.</text>
</comment>
<evidence type="ECO:0000256" key="1">
    <source>
        <dbReference type="ARBA" id="ARBA00022490"/>
    </source>
</evidence>
<dbReference type="Pfam" id="PF03588">
    <property type="entry name" value="Leu_Phe_trans"/>
    <property type="match status" value="1"/>
</dbReference>
<dbReference type="GO" id="GO:0008914">
    <property type="term" value="F:leucyl-tRNA--protein transferase activity"/>
    <property type="evidence" value="ECO:0007669"/>
    <property type="project" value="UniProtKB-UniRule"/>
</dbReference>
<dbReference type="PANTHER" id="PTHR30098">
    <property type="entry name" value="LEUCYL/PHENYLALANYL-TRNA--PROTEIN TRANSFERASE"/>
    <property type="match status" value="1"/>
</dbReference>
<comment type="subcellular location">
    <subcellularLocation>
        <location evidence="4">Cytoplasm</location>
    </subcellularLocation>
</comment>
<accession>A0A238JJD9</accession>
<dbReference type="FunFam" id="3.40.630.70:FF:000001">
    <property type="entry name" value="Leucyl/phenylalanyl-tRNA--protein transferase"/>
    <property type="match status" value="1"/>
</dbReference>
<dbReference type="EC" id="2.3.2.6" evidence="4"/>
<comment type="catalytic activity">
    <reaction evidence="4">
        <text>N-terminal L-lysyl-[protein] + L-leucyl-tRNA(Leu) = N-terminal L-leucyl-L-lysyl-[protein] + tRNA(Leu) + H(+)</text>
        <dbReference type="Rhea" id="RHEA:12340"/>
        <dbReference type="Rhea" id="RHEA-COMP:9613"/>
        <dbReference type="Rhea" id="RHEA-COMP:9622"/>
        <dbReference type="Rhea" id="RHEA-COMP:12670"/>
        <dbReference type="Rhea" id="RHEA-COMP:12671"/>
        <dbReference type="ChEBI" id="CHEBI:15378"/>
        <dbReference type="ChEBI" id="CHEBI:65249"/>
        <dbReference type="ChEBI" id="CHEBI:78442"/>
        <dbReference type="ChEBI" id="CHEBI:78494"/>
        <dbReference type="ChEBI" id="CHEBI:133043"/>
        <dbReference type="EC" id="2.3.2.6"/>
    </reaction>
</comment>
<dbReference type="RefSeq" id="WP_099249233.1">
    <property type="nucleotide sequence ID" value="NZ_FXXP01000003.1"/>
</dbReference>
<gene>
    <name evidence="4 5" type="primary">aat</name>
    <name evidence="5" type="ORF">TRP8649_04457</name>
</gene>
<dbReference type="SUPFAM" id="SSF55729">
    <property type="entry name" value="Acyl-CoA N-acyltransferases (Nat)"/>
    <property type="match status" value="1"/>
</dbReference>
<evidence type="ECO:0000313" key="6">
    <source>
        <dbReference type="Proteomes" id="UP000225972"/>
    </source>
</evidence>
<dbReference type="EMBL" id="FXXP01000003">
    <property type="protein sequence ID" value="SMX30314.1"/>
    <property type="molecule type" value="Genomic_DNA"/>
</dbReference>
<dbReference type="GO" id="GO:0030163">
    <property type="term" value="P:protein catabolic process"/>
    <property type="evidence" value="ECO:0007669"/>
    <property type="project" value="UniProtKB-UniRule"/>
</dbReference>
<reference evidence="6" key="1">
    <citation type="submission" date="2017-05" db="EMBL/GenBank/DDBJ databases">
        <authorList>
            <person name="Rodrigo-Torres L."/>
            <person name="Arahal R. D."/>
            <person name="Lucena T."/>
        </authorList>
    </citation>
    <scope>NUCLEOTIDE SEQUENCE [LARGE SCALE GENOMIC DNA]</scope>
    <source>
        <strain evidence="6">CECT 8649</strain>
    </source>
</reference>
<keyword evidence="2 4" id="KW-0808">Transferase</keyword>
<dbReference type="HAMAP" id="MF_00688">
    <property type="entry name" value="Leu_Phe_trans"/>
    <property type="match status" value="1"/>
</dbReference>